<reference evidence="2" key="1">
    <citation type="submission" date="2020-08" db="EMBL/GenBank/DDBJ databases">
        <title>Genome public.</title>
        <authorList>
            <person name="Liu C."/>
            <person name="Sun Q."/>
        </authorList>
    </citation>
    <scope>NUCLEOTIDE SEQUENCE</scope>
    <source>
        <strain evidence="2">NSJ-51</strain>
    </source>
</reference>
<dbReference type="EMBL" id="JACOPP010000004">
    <property type="protein sequence ID" value="MBC5733007.1"/>
    <property type="molecule type" value="Genomic_DNA"/>
</dbReference>
<organism evidence="2 3">
    <name type="scientific">Lawsonibacter hominis</name>
    <dbReference type="NCBI Taxonomy" id="2763053"/>
    <lineage>
        <taxon>Bacteria</taxon>
        <taxon>Bacillati</taxon>
        <taxon>Bacillota</taxon>
        <taxon>Clostridia</taxon>
        <taxon>Eubacteriales</taxon>
        <taxon>Oscillospiraceae</taxon>
        <taxon>Lawsonibacter</taxon>
    </lineage>
</organism>
<sequence length="200" mass="21075">MDSVLHLIGIARKAGRLEIGEEPVGAAARARQARLILVAADAAENSARRAAHFAEAGKTCVLRLPYPKSVLGGMVGRASCAMLALTDVGLASALAGKLAGADPEQYGAAAAELAVRAEKTLQRQKEQRRHEKNLQTGKKKPWAAPPKEAPHPPGRAEEHRRRAGAQAARPGTPPSKAEAPAPKPKRSLPRGVVTVKKKTP</sequence>
<feature type="compositionally biased region" description="Basic and acidic residues" evidence="1">
    <location>
        <begin position="121"/>
        <end position="133"/>
    </location>
</feature>
<comment type="caution">
    <text evidence="2">The sequence shown here is derived from an EMBL/GenBank/DDBJ whole genome shotgun (WGS) entry which is preliminary data.</text>
</comment>
<proteinExistence type="predicted"/>
<dbReference type="GO" id="GO:0005840">
    <property type="term" value="C:ribosome"/>
    <property type="evidence" value="ECO:0007669"/>
    <property type="project" value="UniProtKB-KW"/>
</dbReference>
<keyword evidence="3" id="KW-1185">Reference proteome</keyword>
<feature type="compositionally biased region" description="Basic and acidic residues" evidence="1">
    <location>
        <begin position="148"/>
        <end position="160"/>
    </location>
</feature>
<dbReference type="Proteomes" id="UP000661435">
    <property type="component" value="Unassembled WGS sequence"/>
</dbReference>
<feature type="region of interest" description="Disordered" evidence="1">
    <location>
        <begin position="121"/>
        <end position="200"/>
    </location>
</feature>
<name>A0A8J6M4S8_9FIRM</name>
<gene>
    <name evidence="2" type="ORF">H8S57_04605</name>
</gene>
<keyword evidence="2" id="KW-0689">Ribosomal protein</keyword>
<evidence type="ECO:0000313" key="2">
    <source>
        <dbReference type="EMBL" id="MBC5733007.1"/>
    </source>
</evidence>
<evidence type="ECO:0000256" key="1">
    <source>
        <dbReference type="SAM" id="MobiDB-lite"/>
    </source>
</evidence>
<dbReference type="AlphaFoldDB" id="A0A8J6M4S8"/>
<accession>A0A8J6M4S8</accession>
<keyword evidence="2" id="KW-0687">Ribonucleoprotein</keyword>
<dbReference type="InterPro" id="IPR029064">
    <property type="entry name" value="Ribosomal_eL30-like_sf"/>
</dbReference>
<evidence type="ECO:0000313" key="3">
    <source>
        <dbReference type="Proteomes" id="UP000661435"/>
    </source>
</evidence>
<dbReference type="Gene3D" id="3.30.1330.30">
    <property type="match status" value="1"/>
</dbReference>
<feature type="compositionally biased region" description="Low complexity" evidence="1">
    <location>
        <begin position="164"/>
        <end position="180"/>
    </location>
</feature>
<dbReference type="SUPFAM" id="SSF55315">
    <property type="entry name" value="L30e-like"/>
    <property type="match status" value="1"/>
</dbReference>
<protein>
    <submittedName>
        <fullName evidence="2">50S ribosomal protein L7</fullName>
    </submittedName>
</protein>
<dbReference type="RefSeq" id="WP_186906903.1">
    <property type="nucleotide sequence ID" value="NZ_JACOPP010000004.1"/>
</dbReference>